<feature type="domain" description="PAC" evidence="13">
    <location>
        <begin position="729"/>
        <end position="781"/>
    </location>
</feature>
<dbReference type="PROSITE" id="PS50112">
    <property type="entry name" value="PAS"/>
    <property type="match status" value="3"/>
</dbReference>
<dbReference type="FunFam" id="3.30.565.10:FF:000006">
    <property type="entry name" value="Sensor histidine kinase WalK"/>
    <property type="match status" value="1"/>
</dbReference>
<evidence type="ECO:0000259" key="11">
    <source>
        <dbReference type="PROSITE" id="PS50109"/>
    </source>
</evidence>
<dbReference type="Gene3D" id="6.10.250.490">
    <property type="match status" value="1"/>
</dbReference>
<keyword evidence="9" id="KW-1133">Transmembrane helix</keyword>
<feature type="transmembrane region" description="Helical" evidence="9">
    <location>
        <begin position="20"/>
        <end position="41"/>
    </location>
</feature>
<dbReference type="InterPro" id="IPR003661">
    <property type="entry name" value="HisK_dim/P_dom"/>
</dbReference>
<dbReference type="Pfam" id="PF01590">
    <property type="entry name" value="GAF"/>
    <property type="match status" value="1"/>
</dbReference>
<dbReference type="InterPro" id="IPR005467">
    <property type="entry name" value="His_kinase_dom"/>
</dbReference>
<dbReference type="PANTHER" id="PTHR43304:SF1">
    <property type="entry name" value="PAC DOMAIN-CONTAINING PROTEIN"/>
    <property type="match status" value="1"/>
</dbReference>
<dbReference type="InterPro" id="IPR029016">
    <property type="entry name" value="GAF-like_dom_sf"/>
</dbReference>
<evidence type="ECO:0000256" key="5">
    <source>
        <dbReference type="ARBA" id="ARBA00022679"/>
    </source>
</evidence>
<dbReference type="Proteomes" id="UP000292459">
    <property type="component" value="Unassembled WGS sequence"/>
</dbReference>
<dbReference type="Pfam" id="PF02518">
    <property type="entry name" value="HATPase_c"/>
    <property type="match status" value="1"/>
</dbReference>
<evidence type="ECO:0000256" key="3">
    <source>
        <dbReference type="ARBA" id="ARBA00012438"/>
    </source>
</evidence>
<dbReference type="PRINTS" id="PR00344">
    <property type="entry name" value="BCTRLSENSOR"/>
</dbReference>
<dbReference type="Gene3D" id="1.10.287.130">
    <property type="match status" value="1"/>
</dbReference>
<dbReference type="FunFam" id="1.10.287.130:FF:000001">
    <property type="entry name" value="Two-component sensor histidine kinase"/>
    <property type="match status" value="1"/>
</dbReference>
<evidence type="ECO:0000256" key="4">
    <source>
        <dbReference type="ARBA" id="ARBA00022553"/>
    </source>
</evidence>
<feature type="domain" description="PAC" evidence="13">
    <location>
        <begin position="411"/>
        <end position="463"/>
    </location>
</feature>
<proteinExistence type="inferred from homology"/>
<dbReference type="InterPro" id="IPR003018">
    <property type="entry name" value="GAF"/>
</dbReference>
<protein>
    <recommendedName>
        <fullName evidence="3">histidine kinase</fullName>
        <ecNumber evidence="3">2.7.13.3</ecNumber>
    </recommendedName>
</protein>
<feature type="domain" description="PAC" evidence="13">
    <location>
        <begin position="856"/>
        <end position="908"/>
    </location>
</feature>
<dbReference type="AlphaFoldDB" id="A0A4Q7EDW5"/>
<dbReference type="InterPro" id="IPR035965">
    <property type="entry name" value="PAS-like_dom_sf"/>
</dbReference>
<feature type="transmembrane region" description="Helical" evidence="9">
    <location>
        <begin position="48"/>
        <end position="68"/>
    </location>
</feature>
<keyword evidence="8 9" id="KW-0472">Membrane</keyword>
<sequence length="1164" mass="130404">MTFVLSRALRINWVDLPLRWLVWLPLMPIAVGAVGLAGYLAAQDRLGVTAIASIGVSLGSAIALTGWLSNLANRQLAAARQQSANLHQVLLKAVPDLIIRMHRDGTYLDFHVADDFVTLLTPDSVGKNIADLVPKEVAQKTLKAAQQALATGTLQVYESPFWVGEKFLWEEIRIAPLTADEVMIVVRDLSQRLQIETALRQSETSLREAQRIAQVGSWELDLQTSTVTWSEEMFRIFGLDANQAEPSYDNIMAMIPLADREHLKSLVERAIADGTPYSFEHRIQRPDGTQRYLVSRGEIVEPEHQQGLKLCGTALDITDRKRAEMALQESETRFRQLAETVQEGFFVFETATAQYSYLNPAILNLTGMPQGPLPAELAHARGMAHWLNHIHPEDRDRVEAQLQDESRGAPFDAEYRFLHPDGRLLWLRSKAFPLVDETGKTVRIVGTVENITDRKRLEASLRSQAAEERLLTTITQKIRQPLDLDELLATTVSAIQQTFQADRALIVRLQAGTGQIIKAAVEPAYPVTEMDWSTIQCPLERYAPDGQGQARIVPSVATSDQADPWVDCLPTMGATSQIVAPIVQLLGTPAQHEVWGLLIVQTCARDRQWQASEVNLLERLSTQLAIAIDQASLFQQLQSQLAERQQAELALQESETRFAEIAQTLNQVSYVISVPSAEYLYISPSYERLWGYSCESLYQDRKSWLDKIHPQDLDYVLDGLTQLLEGTQKRLQYRIFAANGDIRWIESDSLIVRDEQGDALRIVGIADDITDRKRLEQALRDNEELFRRAFDDAPIGISLISPEGRYLRVNKCYCDLLEYSQAELMQMQFQEITHPDDLAADLAALQQLNQGEIQTFQLEKRYITKSGIVIPVFLYASSVRDAEGTPLYSVGHVQDIREQLEVDRMKDEFVSIVSHELRTPITSIEGSLTLLGSGVYDTRPQKAKAMLDIAIKNSNRLVRLVDDILSLERLESGKVELLMEPCQVDDLQQQAIDSVSAIADRAAVTLRMTPCSATLYAAPDALLQTLTNLLSNAIKFSNPRQMVWLEAQIWSPSAPAPQRLAERFSSSPAAPDQFVLFSVKDQGRGIPADKLENIFDQFQQVDVSDARQKGGTGLGLAICERIVQQHGGDIWVESQLGQGSTFYFTVPLWQVGDRETAQESQFND</sequence>
<dbReference type="InterPro" id="IPR001610">
    <property type="entry name" value="PAC"/>
</dbReference>
<dbReference type="Gene3D" id="3.30.565.10">
    <property type="entry name" value="Histidine kinase-like ATPase, C-terminal domain"/>
    <property type="match status" value="1"/>
</dbReference>
<evidence type="ECO:0000259" key="13">
    <source>
        <dbReference type="PROSITE" id="PS50113"/>
    </source>
</evidence>
<evidence type="ECO:0000313" key="14">
    <source>
        <dbReference type="EMBL" id="RZM79415.1"/>
    </source>
</evidence>
<dbReference type="InterPro" id="IPR016132">
    <property type="entry name" value="Phyto_chromo_attachment"/>
</dbReference>
<dbReference type="SUPFAM" id="SSF47384">
    <property type="entry name" value="Homodimeric domain of signal transducing histidine kinase"/>
    <property type="match status" value="1"/>
</dbReference>
<keyword evidence="6" id="KW-0418">Kinase</keyword>
<dbReference type="SUPFAM" id="SSF55781">
    <property type="entry name" value="GAF domain-like"/>
    <property type="match status" value="1"/>
</dbReference>
<dbReference type="NCBIfam" id="TIGR00229">
    <property type="entry name" value="sensory_box"/>
    <property type="match status" value="4"/>
</dbReference>
<comment type="catalytic activity">
    <reaction evidence="1">
        <text>ATP + protein L-histidine = ADP + protein N-phospho-L-histidine.</text>
        <dbReference type="EC" id="2.7.13.3"/>
    </reaction>
</comment>
<dbReference type="EC" id="2.7.13.3" evidence="3"/>
<evidence type="ECO:0000259" key="10">
    <source>
        <dbReference type="PROSITE" id="PS50046"/>
    </source>
</evidence>
<feature type="domain" description="PAC" evidence="13">
    <location>
        <begin position="277"/>
        <end position="329"/>
    </location>
</feature>
<feature type="domain" description="Histidine kinase" evidence="11">
    <location>
        <begin position="912"/>
        <end position="1150"/>
    </location>
</feature>
<dbReference type="Pfam" id="PF08447">
    <property type="entry name" value="PAS_3"/>
    <property type="match status" value="4"/>
</dbReference>
<dbReference type="GO" id="GO:0000155">
    <property type="term" value="F:phosphorelay sensor kinase activity"/>
    <property type="evidence" value="ECO:0007669"/>
    <property type="project" value="InterPro"/>
</dbReference>
<evidence type="ECO:0000256" key="7">
    <source>
        <dbReference type="ARBA" id="ARBA00023012"/>
    </source>
</evidence>
<dbReference type="CDD" id="cd00130">
    <property type="entry name" value="PAS"/>
    <property type="match status" value="4"/>
</dbReference>
<dbReference type="InterPro" id="IPR000014">
    <property type="entry name" value="PAS"/>
</dbReference>
<dbReference type="EMBL" id="QVFV01000002">
    <property type="protein sequence ID" value="RZM79415.1"/>
    <property type="molecule type" value="Genomic_DNA"/>
</dbReference>
<dbReference type="CDD" id="cd16922">
    <property type="entry name" value="HATPase_EvgS-ArcB-TorS-like"/>
    <property type="match status" value="1"/>
</dbReference>
<comment type="similarity">
    <text evidence="2">In the N-terminal section; belongs to the phytochrome family.</text>
</comment>
<evidence type="ECO:0000313" key="15">
    <source>
        <dbReference type="Proteomes" id="UP000292459"/>
    </source>
</evidence>
<dbReference type="CDD" id="cd00082">
    <property type="entry name" value="HisKA"/>
    <property type="match status" value="1"/>
</dbReference>
<feature type="domain" description="Phytochrome chromophore attachment site" evidence="10">
    <location>
        <begin position="483"/>
        <end position="623"/>
    </location>
</feature>
<accession>A0A4Q7EDW5</accession>
<dbReference type="InterPro" id="IPR052162">
    <property type="entry name" value="Sensor_kinase/Photoreceptor"/>
</dbReference>
<dbReference type="Pfam" id="PF00512">
    <property type="entry name" value="HisKA"/>
    <property type="match status" value="1"/>
</dbReference>
<feature type="domain" description="PAS" evidence="12">
    <location>
        <begin position="330"/>
        <end position="409"/>
    </location>
</feature>
<evidence type="ECO:0000259" key="12">
    <source>
        <dbReference type="PROSITE" id="PS50112"/>
    </source>
</evidence>
<dbReference type="InterPro" id="IPR004358">
    <property type="entry name" value="Sig_transdc_His_kin-like_C"/>
</dbReference>
<keyword evidence="7" id="KW-0902">Two-component regulatory system</keyword>
<feature type="domain" description="PAS" evidence="12">
    <location>
        <begin position="654"/>
        <end position="727"/>
    </location>
</feature>
<name>A0A4Q7EDW5_9CYAN</name>
<dbReference type="OrthoDB" id="9778628at2"/>
<evidence type="ECO:0000256" key="2">
    <source>
        <dbReference type="ARBA" id="ARBA00006402"/>
    </source>
</evidence>
<keyword evidence="15" id="KW-1185">Reference proteome</keyword>
<dbReference type="Gene3D" id="3.30.450.20">
    <property type="entry name" value="PAS domain"/>
    <property type="match status" value="5"/>
</dbReference>
<reference evidence="14 15" key="1">
    <citation type="submission" date="2018-11" db="EMBL/GenBank/DDBJ databases">
        <title>Whole genome sequencing of an environmental sample.</title>
        <authorList>
            <person name="Sarangi A.N."/>
            <person name="Singh D."/>
            <person name="Tripathy S."/>
        </authorList>
    </citation>
    <scope>NUCLEOTIDE SEQUENCE [LARGE SCALE GENOMIC DNA]</scope>
    <source>
        <strain evidence="14 15">Lakshadweep</strain>
    </source>
</reference>
<dbReference type="SMART" id="SM00388">
    <property type="entry name" value="HisKA"/>
    <property type="match status" value="1"/>
</dbReference>
<comment type="caution">
    <text evidence="14">The sequence shown here is derived from an EMBL/GenBank/DDBJ whole genome shotgun (WGS) entry which is preliminary data.</text>
</comment>
<dbReference type="InterPro" id="IPR036097">
    <property type="entry name" value="HisK_dim/P_sf"/>
</dbReference>
<evidence type="ECO:0000256" key="6">
    <source>
        <dbReference type="ARBA" id="ARBA00022777"/>
    </source>
</evidence>
<dbReference type="Gene3D" id="3.30.450.40">
    <property type="match status" value="1"/>
</dbReference>
<dbReference type="SMART" id="SM00065">
    <property type="entry name" value="GAF"/>
    <property type="match status" value="1"/>
</dbReference>
<dbReference type="InterPro" id="IPR000700">
    <property type="entry name" value="PAS-assoc_C"/>
</dbReference>
<keyword evidence="5" id="KW-0808">Transferase</keyword>
<evidence type="ECO:0000256" key="9">
    <source>
        <dbReference type="SAM" id="Phobius"/>
    </source>
</evidence>
<dbReference type="SUPFAM" id="SSF55874">
    <property type="entry name" value="ATPase domain of HSP90 chaperone/DNA topoisomerase II/histidine kinase"/>
    <property type="match status" value="1"/>
</dbReference>
<evidence type="ECO:0000256" key="1">
    <source>
        <dbReference type="ARBA" id="ARBA00000085"/>
    </source>
</evidence>
<organism evidence="14 15">
    <name type="scientific">Leptolyngbya iicbica LK</name>
    <dbReference type="NCBI Taxonomy" id="2294035"/>
    <lineage>
        <taxon>Bacteria</taxon>
        <taxon>Bacillati</taxon>
        <taxon>Cyanobacteriota</taxon>
        <taxon>Cyanophyceae</taxon>
        <taxon>Leptolyngbyales</taxon>
        <taxon>Leptolyngbyaceae</taxon>
        <taxon>Leptolyngbya group</taxon>
        <taxon>Leptolyngbya</taxon>
        <taxon>Leptolyngbya iicbica</taxon>
    </lineage>
</organism>
<dbReference type="SUPFAM" id="SSF55785">
    <property type="entry name" value="PYP-like sensor domain (PAS domain)"/>
    <property type="match status" value="5"/>
</dbReference>
<keyword evidence="9" id="KW-0812">Transmembrane</keyword>
<dbReference type="InterPro" id="IPR013655">
    <property type="entry name" value="PAS_fold_3"/>
</dbReference>
<gene>
    <name evidence="14" type="ORF">DYY88_11775</name>
</gene>
<keyword evidence="4" id="KW-0597">Phosphoprotein</keyword>
<dbReference type="PANTHER" id="PTHR43304">
    <property type="entry name" value="PHYTOCHROME-LIKE PROTEIN CPH1"/>
    <property type="match status" value="1"/>
</dbReference>
<dbReference type="InterPro" id="IPR036890">
    <property type="entry name" value="HATPase_C_sf"/>
</dbReference>
<dbReference type="PROSITE" id="PS50046">
    <property type="entry name" value="PHYTOCHROME_2"/>
    <property type="match status" value="1"/>
</dbReference>
<dbReference type="PROSITE" id="PS50113">
    <property type="entry name" value="PAC"/>
    <property type="match status" value="4"/>
</dbReference>
<dbReference type="SMART" id="SM00387">
    <property type="entry name" value="HATPase_c"/>
    <property type="match status" value="1"/>
</dbReference>
<dbReference type="InterPro" id="IPR003594">
    <property type="entry name" value="HATPase_dom"/>
</dbReference>
<dbReference type="SMART" id="SM00086">
    <property type="entry name" value="PAC"/>
    <property type="match status" value="4"/>
</dbReference>
<dbReference type="Gene3D" id="2.10.70.100">
    <property type="match status" value="1"/>
</dbReference>
<dbReference type="SMART" id="SM00091">
    <property type="entry name" value="PAS"/>
    <property type="match status" value="4"/>
</dbReference>
<evidence type="ECO:0000256" key="8">
    <source>
        <dbReference type="ARBA" id="ARBA00023136"/>
    </source>
</evidence>
<dbReference type="PROSITE" id="PS50109">
    <property type="entry name" value="HIS_KIN"/>
    <property type="match status" value="1"/>
</dbReference>
<feature type="domain" description="PAS" evidence="12">
    <location>
        <begin position="782"/>
        <end position="852"/>
    </location>
</feature>